<accession>A0ABD5E8J0</accession>
<dbReference type="EMBL" id="JAVRER010000032">
    <property type="protein sequence ID" value="MDT0417744.1"/>
    <property type="molecule type" value="Genomic_DNA"/>
</dbReference>
<proteinExistence type="predicted"/>
<dbReference type="RefSeq" id="WP_311677336.1">
    <property type="nucleotide sequence ID" value="NZ_JAVRER010000032.1"/>
</dbReference>
<reference evidence="2" key="1">
    <citation type="submission" date="2023-07" db="EMBL/GenBank/DDBJ databases">
        <title>30 novel species of actinomycetes from the DSMZ collection.</title>
        <authorList>
            <person name="Nouioui I."/>
        </authorList>
    </citation>
    <scope>NUCLEOTIDE SEQUENCE [LARGE SCALE GENOMIC DNA]</scope>
    <source>
        <strain evidence="2">DSM 41982</strain>
    </source>
</reference>
<comment type="caution">
    <text evidence="1">The sequence shown here is derived from an EMBL/GenBank/DDBJ whole genome shotgun (WGS) entry which is preliminary data.</text>
</comment>
<dbReference type="Proteomes" id="UP001183607">
    <property type="component" value="Unassembled WGS sequence"/>
</dbReference>
<evidence type="ECO:0000313" key="1">
    <source>
        <dbReference type="EMBL" id="MDT0417744.1"/>
    </source>
</evidence>
<name>A0ABD5E8J0_9ACTN</name>
<sequence length="67" mass="7009">MITETRGTAVLLTQSGIDIDVVVFEQGYVAPPPAVRAAFRSPGRWAARNSGIGSLDAAELGLRLLVG</sequence>
<gene>
    <name evidence="1" type="ORF">RM574_19870</name>
</gene>
<protein>
    <submittedName>
        <fullName evidence="1">Uncharacterized protein</fullName>
    </submittedName>
</protein>
<organism evidence="1 2">
    <name type="scientific">Streptomyces evansiae</name>
    <dbReference type="NCBI Taxonomy" id="3075535"/>
    <lineage>
        <taxon>Bacteria</taxon>
        <taxon>Bacillati</taxon>
        <taxon>Actinomycetota</taxon>
        <taxon>Actinomycetes</taxon>
        <taxon>Kitasatosporales</taxon>
        <taxon>Streptomycetaceae</taxon>
        <taxon>Streptomyces</taxon>
    </lineage>
</organism>
<evidence type="ECO:0000313" key="2">
    <source>
        <dbReference type="Proteomes" id="UP001183607"/>
    </source>
</evidence>
<dbReference type="AlphaFoldDB" id="A0ABD5E8J0"/>